<dbReference type="SUPFAM" id="SSF51905">
    <property type="entry name" value="FAD/NAD(P)-binding domain"/>
    <property type="match status" value="1"/>
</dbReference>
<dbReference type="KEGG" id="pars:DRW48_13255"/>
<dbReference type="Gene3D" id="3.50.50.60">
    <property type="entry name" value="FAD/NAD(P)-binding domain"/>
    <property type="match status" value="1"/>
</dbReference>
<evidence type="ECO:0000259" key="1">
    <source>
        <dbReference type="Pfam" id="PF13454"/>
    </source>
</evidence>
<dbReference type="InterPro" id="IPR036188">
    <property type="entry name" value="FAD/NAD-bd_sf"/>
</dbReference>
<reference evidence="3" key="1">
    <citation type="submission" date="2018-07" db="EMBL/GenBank/DDBJ databases">
        <title>Genome sequencing of Paracoccus sp. SC2-6.</title>
        <authorList>
            <person name="Heo J."/>
            <person name="Kim S.-J."/>
            <person name="Kwon S.-W."/>
        </authorList>
    </citation>
    <scope>NUCLEOTIDE SEQUENCE [LARGE SCALE GENOMIC DNA]</scope>
    <source>
        <strain evidence="3">SC2-6</strain>
    </source>
</reference>
<keyword evidence="3" id="KW-1185">Reference proteome</keyword>
<name>A0A344PMB2_9RHOB</name>
<protein>
    <submittedName>
        <fullName evidence="2">FAD-NAD(P)-binding protein</fullName>
    </submittedName>
</protein>
<dbReference type="RefSeq" id="WP_114076834.1">
    <property type="nucleotide sequence ID" value="NZ_CP030918.1"/>
</dbReference>
<proteinExistence type="predicted"/>
<accession>A0A344PMB2</accession>
<dbReference type="PANTHER" id="PTHR40254">
    <property type="entry name" value="BLR0577 PROTEIN"/>
    <property type="match status" value="1"/>
</dbReference>
<evidence type="ECO:0000313" key="3">
    <source>
        <dbReference type="Proteomes" id="UP000252023"/>
    </source>
</evidence>
<feature type="domain" description="FAD-dependent urate hydroxylase HpyO/Asp monooxygenase CreE-like FAD/NAD(P)-binding" evidence="1">
    <location>
        <begin position="4"/>
        <end position="163"/>
    </location>
</feature>
<sequence length="566" mass="62423">MRIAIVGTGPTGIYTLQSLLTQGAATHVSLFEKGERVGVGIPYSRETAGPTMLANIASIEIPPVIEPFIDWLRVRSDAYLSAHALDRANLTERTFAPRVVLGDYYHDQINGLIQAFCDAGVDIEVHESCRVTDLKPAGSKIRLSTRPRTDTAPFEKVVLATGHVFEPDDDLTDNYFPNPWSGLIEVDVPAARVGIMGTSLSAIDAAMAVAVQHGKFVRDRGALTYRSDVENELMLTLMSRNGLLPEADFYCPIPYIPLEIMTPDALREAVRQENAFDAVYDLFRSEIAHADPSWAVRVGLAELTPELFERAYFHDREANDPFRWARANLEEAEANHRARLTVAWRYAILRMHEKVQAILPELSEPERERFDLTLKKVFVDNYAAVPPESIHRLLALRDAGVLSVLELGEDYGITHQGDETVILVGGRHHVFDVFIDARGQKPMETKDLPFPTLRQALLNAGYDSPDIAEDFGLLGLPPYADKVYLAASPYLLKDRPFVQGITACADIGKIVAAGCTGAAHNAFAKVGLAVGCSGDLVSWRNSVAWLPEDEIFGSAKMCVAEARTLR</sequence>
<evidence type="ECO:0000313" key="2">
    <source>
        <dbReference type="EMBL" id="AXC50517.1"/>
    </source>
</evidence>
<dbReference type="Proteomes" id="UP000252023">
    <property type="component" value="Chromosome"/>
</dbReference>
<dbReference type="AlphaFoldDB" id="A0A344PMB2"/>
<dbReference type="InterPro" id="IPR038732">
    <property type="entry name" value="HpyO/CreE_NAD-binding"/>
</dbReference>
<dbReference type="Pfam" id="PF13454">
    <property type="entry name" value="NAD_binding_9"/>
    <property type="match status" value="1"/>
</dbReference>
<gene>
    <name evidence="2" type="ORF">DRW48_13255</name>
</gene>
<dbReference type="PANTHER" id="PTHR40254:SF1">
    <property type="entry name" value="BLR0577 PROTEIN"/>
    <property type="match status" value="1"/>
</dbReference>
<organism evidence="2 3">
    <name type="scientific">Paracoccus suum</name>
    <dbReference type="NCBI Taxonomy" id="2259340"/>
    <lineage>
        <taxon>Bacteria</taxon>
        <taxon>Pseudomonadati</taxon>
        <taxon>Pseudomonadota</taxon>
        <taxon>Alphaproteobacteria</taxon>
        <taxon>Rhodobacterales</taxon>
        <taxon>Paracoccaceae</taxon>
        <taxon>Paracoccus</taxon>
    </lineage>
</organism>
<dbReference type="OrthoDB" id="6309046at2"/>
<dbReference type="EMBL" id="CP030918">
    <property type="protein sequence ID" value="AXC50517.1"/>
    <property type="molecule type" value="Genomic_DNA"/>
</dbReference>
<dbReference type="InterPro" id="IPR052189">
    <property type="entry name" value="L-asp_N-monooxygenase_NS-form"/>
</dbReference>